<accession>A0AAQ3W7C8</accession>
<name>A0AAQ3W7C8_9ENTE</name>
<dbReference type="Proteomes" id="UP000194948">
    <property type="component" value="Chromosome"/>
</dbReference>
<protein>
    <submittedName>
        <fullName evidence="1">Uncharacterized protein</fullName>
    </submittedName>
</protein>
<gene>
    <name evidence="1" type="ORF">A5821_001122</name>
</gene>
<reference evidence="1" key="2">
    <citation type="submission" date="2024-03" db="EMBL/GenBank/DDBJ databases">
        <title>The Genome Sequence of Enterococcus sp. DIV0205d.</title>
        <authorList>
            <consortium name="The Broad Institute Genomics Platform"/>
            <consortium name="The Broad Institute Microbial Omics Core"/>
            <consortium name="The Broad Institute Genomic Center for Infectious Diseases"/>
            <person name="Earl A."/>
            <person name="Manson A."/>
            <person name="Gilmore M."/>
            <person name="Schwartman J."/>
            <person name="Shea T."/>
            <person name="Abouelleil A."/>
            <person name="Cao P."/>
            <person name="Chapman S."/>
            <person name="Cusick C."/>
            <person name="Young S."/>
            <person name="Neafsey D."/>
            <person name="Nusbaum C."/>
            <person name="Birren B."/>
        </authorList>
    </citation>
    <scope>NUCLEOTIDE SEQUENCE</scope>
    <source>
        <strain evidence="1">7F3_DIV0205</strain>
    </source>
</reference>
<dbReference type="AlphaFoldDB" id="A0AAQ3W7C8"/>
<sequence>MGLFPWLIFVAVGYKKMVKKALLSTANKKIDTLRLDYENTIIDEETYRDLTQKVRSLIYKVS</sequence>
<reference evidence="1" key="1">
    <citation type="submission" date="2017-05" db="EMBL/GenBank/DDBJ databases">
        <authorList>
            <consortium name="The Broad Institute Genomics Platform"/>
            <consortium name="The Broad Institute Genomic Center for Infectious Diseases"/>
            <person name="Earl A."/>
            <person name="Manson A."/>
            <person name="Schwartman J."/>
            <person name="Gilmore M."/>
            <person name="Abouelleil A."/>
            <person name="Cao P."/>
            <person name="Chapman S."/>
            <person name="Cusick C."/>
            <person name="Shea T."/>
            <person name="Young S."/>
            <person name="Neafsey D."/>
            <person name="Nusbaum C."/>
            <person name="Birren B."/>
        </authorList>
    </citation>
    <scope>NUCLEOTIDE SEQUENCE</scope>
    <source>
        <strain evidence="1">7F3_DIV0205</strain>
    </source>
</reference>
<organism evidence="1 2">
    <name type="scientific">Candidatus Enterococcus palustris</name>
    <dbReference type="NCBI Taxonomy" id="1834189"/>
    <lineage>
        <taxon>Bacteria</taxon>
        <taxon>Bacillati</taxon>
        <taxon>Bacillota</taxon>
        <taxon>Bacilli</taxon>
        <taxon>Lactobacillales</taxon>
        <taxon>Enterococcaceae</taxon>
        <taxon>Enterococcus</taxon>
    </lineage>
</organism>
<keyword evidence="2" id="KW-1185">Reference proteome</keyword>
<dbReference type="EMBL" id="CP147244">
    <property type="protein sequence ID" value="WYK00028.1"/>
    <property type="molecule type" value="Genomic_DNA"/>
</dbReference>
<proteinExistence type="predicted"/>
<evidence type="ECO:0000313" key="1">
    <source>
        <dbReference type="EMBL" id="WYK00028.1"/>
    </source>
</evidence>
<evidence type="ECO:0000313" key="2">
    <source>
        <dbReference type="Proteomes" id="UP000194948"/>
    </source>
</evidence>